<accession>A0A2B4S7D3</accession>
<feature type="domain" description="EGF-like" evidence="20">
    <location>
        <begin position="1302"/>
        <end position="1343"/>
    </location>
</feature>
<dbReference type="SUPFAM" id="SSF54511">
    <property type="entry name" value="GFP-like"/>
    <property type="match status" value="1"/>
</dbReference>
<feature type="domain" description="EGF-like" evidence="20">
    <location>
        <begin position="2038"/>
        <end position="2077"/>
    </location>
</feature>
<dbReference type="GO" id="GO:0048513">
    <property type="term" value="P:animal organ development"/>
    <property type="evidence" value="ECO:0007669"/>
    <property type="project" value="UniProtKB-ARBA"/>
</dbReference>
<keyword evidence="14 16" id="KW-1015">Disulfide bond</keyword>
<feature type="disulfide bond" evidence="16">
    <location>
        <begin position="983"/>
        <end position="1000"/>
    </location>
</feature>
<feature type="domain" description="EGF-like" evidence="20">
    <location>
        <begin position="2078"/>
        <end position="2107"/>
    </location>
</feature>
<evidence type="ECO:0000259" key="21">
    <source>
        <dbReference type="PROSITE" id="PS50993"/>
    </source>
</evidence>
<dbReference type="PROSITE" id="PS50993">
    <property type="entry name" value="NIDOGEN_G2"/>
    <property type="match status" value="1"/>
</dbReference>
<dbReference type="InterPro" id="IPR013032">
    <property type="entry name" value="EGF-like_CS"/>
</dbReference>
<evidence type="ECO:0000256" key="10">
    <source>
        <dbReference type="ARBA" id="ARBA00022869"/>
    </source>
</evidence>
<evidence type="ECO:0000256" key="9">
    <source>
        <dbReference type="ARBA" id="ARBA00022837"/>
    </source>
</evidence>
<keyword evidence="12" id="KW-1133">Transmembrane helix</keyword>
<feature type="domain" description="EGF-like" evidence="20">
    <location>
        <begin position="386"/>
        <end position="426"/>
    </location>
</feature>
<dbReference type="InterPro" id="IPR000421">
    <property type="entry name" value="FA58C"/>
</dbReference>
<evidence type="ECO:0000259" key="23">
    <source>
        <dbReference type="PROSITE" id="PS51220"/>
    </source>
</evidence>
<dbReference type="InterPro" id="IPR001881">
    <property type="entry name" value="EGF-like_Ca-bd_dom"/>
</dbReference>
<dbReference type="PROSITE" id="PS51220">
    <property type="entry name" value="NIDO"/>
    <property type="match status" value="1"/>
</dbReference>
<evidence type="ECO:0000256" key="6">
    <source>
        <dbReference type="ARBA" id="ARBA00022692"/>
    </source>
</evidence>
<dbReference type="SMART" id="SM00135">
    <property type="entry name" value="LY"/>
    <property type="match status" value="5"/>
</dbReference>
<feature type="disulfide bond" evidence="16">
    <location>
        <begin position="901"/>
        <end position="918"/>
    </location>
</feature>
<dbReference type="InterPro" id="IPR008979">
    <property type="entry name" value="Galactose-bd-like_sf"/>
</dbReference>
<feature type="domain" description="EGF-like" evidence="20">
    <location>
        <begin position="1344"/>
        <end position="1382"/>
    </location>
</feature>
<feature type="domain" description="Nidogen G2 beta-barrel" evidence="21">
    <location>
        <begin position="430"/>
        <end position="651"/>
    </location>
</feature>
<feature type="chain" id="PRO_5012880117" evidence="18">
    <location>
        <begin position="17"/>
        <end position="2545"/>
    </location>
</feature>
<dbReference type="SMART" id="SM00181">
    <property type="entry name" value="EGF"/>
    <property type="match status" value="37"/>
</dbReference>
<dbReference type="Proteomes" id="UP000225706">
    <property type="component" value="Unassembled WGS sequence"/>
</dbReference>
<dbReference type="SUPFAM" id="SSF57196">
    <property type="entry name" value="EGF/Laminin"/>
    <property type="match status" value="6"/>
</dbReference>
<feature type="domain" description="EGF-like" evidence="20">
    <location>
        <begin position="1753"/>
        <end position="1791"/>
    </location>
</feature>
<evidence type="ECO:0000313" key="24">
    <source>
        <dbReference type="EMBL" id="PFX25811.1"/>
    </source>
</evidence>
<dbReference type="SUPFAM" id="SSF63825">
    <property type="entry name" value="YWTD domain"/>
    <property type="match status" value="1"/>
</dbReference>
<dbReference type="SMART" id="SM00274">
    <property type="entry name" value="FOLN"/>
    <property type="match status" value="9"/>
</dbReference>
<feature type="domain" description="EGF-like" evidence="20">
    <location>
        <begin position="1713"/>
        <end position="1750"/>
    </location>
</feature>
<dbReference type="Pfam" id="PF07645">
    <property type="entry name" value="EGF_CA"/>
    <property type="match status" value="9"/>
</dbReference>
<dbReference type="InterPro" id="IPR000152">
    <property type="entry name" value="EGF-type_Asp/Asn_hydroxyl_site"/>
</dbReference>
<dbReference type="InterPro" id="IPR009017">
    <property type="entry name" value="GFP"/>
</dbReference>
<dbReference type="OrthoDB" id="6375837at2759"/>
<feature type="domain" description="EGF-like" evidence="20">
    <location>
        <begin position="1954"/>
        <end position="1992"/>
    </location>
</feature>
<dbReference type="GO" id="GO:0048731">
    <property type="term" value="P:system development"/>
    <property type="evidence" value="ECO:0007669"/>
    <property type="project" value="UniProtKB-ARBA"/>
</dbReference>
<evidence type="ECO:0000256" key="5">
    <source>
        <dbReference type="ARBA" id="ARBA00022536"/>
    </source>
</evidence>
<comment type="caution">
    <text evidence="24">The sequence shown here is derived from an EMBL/GenBank/DDBJ whole genome shotgun (WGS) entry which is preliminary data.</text>
</comment>
<feature type="domain" description="F5/8 type C" evidence="19">
    <location>
        <begin position="2424"/>
        <end position="2545"/>
    </location>
</feature>
<feature type="disulfide bond" evidence="16">
    <location>
        <begin position="1270"/>
        <end position="1287"/>
    </location>
</feature>
<evidence type="ECO:0000256" key="2">
    <source>
        <dbReference type="ARBA" id="ARBA00004479"/>
    </source>
</evidence>
<dbReference type="PROSITE" id="PS01186">
    <property type="entry name" value="EGF_2"/>
    <property type="match status" value="26"/>
</dbReference>
<dbReference type="GO" id="GO:0005509">
    <property type="term" value="F:calcium ion binding"/>
    <property type="evidence" value="ECO:0007669"/>
    <property type="project" value="InterPro"/>
</dbReference>
<feature type="domain" description="EGF-like" evidence="20">
    <location>
        <begin position="732"/>
        <end position="771"/>
    </location>
</feature>
<feature type="domain" description="EGF-like" evidence="20">
    <location>
        <begin position="1914"/>
        <end position="1953"/>
    </location>
</feature>
<evidence type="ECO:0000256" key="7">
    <source>
        <dbReference type="ARBA" id="ARBA00022729"/>
    </source>
</evidence>
<dbReference type="Pfam" id="PF06119">
    <property type="entry name" value="NIDO"/>
    <property type="match status" value="1"/>
</dbReference>
<evidence type="ECO:0000256" key="11">
    <source>
        <dbReference type="ARBA" id="ARBA00022889"/>
    </source>
</evidence>
<dbReference type="Pfam" id="PF12947">
    <property type="entry name" value="EGF_3"/>
    <property type="match status" value="10"/>
</dbReference>
<dbReference type="SMART" id="SM00682">
    <property type="entry name" value="G2F"/>
    <property type="match status" value="1"/>
</dbReference>
<evidence type="ECO:0000256" key="17">
    <source>
        <dbReference type="PROSITE-ProRule" id="PRU00461"/>
    </source>
</evidence>
<evidence type="ECO:0000256" key="13">
    <source>
        <dbReference type="ARBA" id="ARBA00023136"/>
    </source>
</evidence>
<comment type="caution">
    <text evidence="16">Lacks conserved residue(s) required for the propagation of feature annotation.</text>
</comment>
<dbReference type="FunFam" id="2.10.25.10:FF:000202">
    <property type="entry name" value="Multiple epidermal growth factor-like domains 8"/>
    <property type="match status" value="2"/>
</dbReference>
<dbReference type="GO" id="GO:0016020">
    <property type="term" value="C:membrane"/>
    <property type="evidence" value="ECO:0007669"/>
    <property type="project" value="UniProtKB-SubCell"/>
</dbReference>
<feature type="signal peptide" evidence="18">
    <location>
        <begin position="1"/>
        <end position="16"/>
    </location>
</feature>
<dbReference type="PROSITE" id="PS50026">
    <property type="entry name" value="EGF_3"/>
    <property type="match status" value="31"/>
</dbReference>
<dbReference type="InterPro" id="IPR018097">
    <property type="entry name" value="EGF_Ca-bd_CS"/>
</dbReference>
<evidence type="ECO:0000256" key="12">
    <source>
        <dbReference type="ARBA" id="ARBA00022989"/>
    </source>
</evidence>
<feature type="domain" description="EGF-like" evidence="20">
    <location>
        <begin position="1547"/>
        <end position="1588"/>
    </location>
</feature>
<keyword evidence="10" id="KW-0084">Basement membrane</keyword>
<evidence type="ECO:0000256" key="14">
    <source>
        <dbReference type="ARBA" id="ARBA00023157"/>
    </source>
</evidence>
<keyword evidence="13" id="KW-0472">Membrane</keyword>
<dbReference type="PROSITE" id="PS51212">
    <property type="entry name" value="WSC"/>
    <property type="match status" value="1"/>
</dbReference>
<evidence type="ECO:0000259" key="20">
    <source>
        <dbReference type="PROSITE" id="PS50026"/>
    </source>
</evidence>
<dbReference type="Gene3D" id="2.60.120.260">
    <property type="entry name" value="Galactose-binding domain-like"/>
    <property type="match status" value="1"/>
</dbReference>
<dbReference type="FunFam" id="2.10.25.10:FF:000038">
    <property type="entry name" value="Fibrillin 2"/>
    <property type="match status" value="12"/>
</dbReference>
<dbReference type="GO" id="GO:0007160">
    <property type="term" value="P:cell-matrix adhesion"/>
    <property type="evidence" value="ECO:0007669"/>
    <property type="project" value="InterPro"/>
</dbReference>
<dbReference type="SUPFAM" id="SSF57184">
    <property type="entry name" value="Growth factor receptor domain"/>
    <property type="match status" value="5"/>
</dbReference>
<feature type="domain" description="EGF-like" evidence="20">
    <location>
        <begin position="1465"/>
        <end position="1503"/>
    </location>
</feature>
<feature type="disulfide bond" evidence="16">
    <location>
        <begin position="1433"/>
        <end position="1450"/>
    </location>
</feature>
<feature type="domain" description="NIDO" evidence="23">
    <location>
        <begin position="91"/>
        <end position="250"/>
    </location>
</feature>
<keyword evidence="25" id="KW-1185">Reference proteome</keyword>
<feature type="repeat" description="LDL-receptor class B" evidence="17">
    <location>
        <begin position="2199"/>
        <end position="2241"/>
    </location>
</feature>
<dbReference type="Gene3D" id="2.40.155.10">
    <property type="entry name" value="Green fluorescent protein"/>
    <property type="match status" value="1"/>
</dbReference>
<dbReference type="EMBL" id="LSMT01000141">
    <property type="protein sequence ID" value="PFX25811.1"/>
    <property type="molecule type" value="Genomic_DNA"/>
</dbReference>
<dbReference type="SMART" id="SM00539">
    <property type="entry name" value="NIDO"/>
    <property type="match status" value="1"/>
</dbReference>
<feature type="repeat" description="LDL-receptor class B" evidence="17">
    <location>
        <begin position="2155"/>
        <end position="2198"/>
    </location>
</feature>
<evidence type="ECO:0000256" key="3">
    <source>
        <dbReference type="ARBA" id="ARBA00022525"/>
    </source>
</evidence>
<dbReference type="InterPro" id="IPR003886">
    <property type="entry name" value="NIDO_dom"/>
</dbReference>
<feature type="domain" description="WSC" evidence="22">
    <location>
        <begin position="277"/>
        <end position="370"/>
    </location>
</feature>
<keyword evidence="7 18" id="KW-0732">Signal</keyword>
<feature type="domain" description="EGF-like" evidence="20">
    <location>
        <begin position="892"/>
        <end position="932"/>
    </location>
</feature>
<dbReference type="InterPro" id="IPR002889">
    <property type="entry name" value="WSC_carb-bd"/>
</dbReference>
<feature type="domain" description="EGF-like" evidence="20">
    <location>
        <begin position="1424"/>
        <end position="1464"/>
    </location>
</feature>
<dbReference type="InterPro" id="IPR000742">
    <property type="entry name" value="EGF"/>
</dbReference>
<dbReference type="PANTHER" id="PTHR24039">
    <property type="entry name" value="FIBRILLIN-RELATED"/>
    <property type="match status" value="1"/>
</dbReference>
<proteinExistence type="predicted"/>
<dbReference type="STRING" id="50429.A0A2B4S7D3"/>
<reference evidence="25" key="1">
    <citation type="journal article" date="2017" name="bioRxiv">
        <title>Comparative analysis of the genomes of Stylophora pistillata and Acropora digitifera provides evidence for extensive differences between species of corals.</title>
        <authorList>
            <person name="Voolstra C.R."/>
            <person name="Li Y."/>
            <person name="Liew Y.J."/>
            <person name="Baumgarten S."/>
            <person name="Zoccola D."/>
            <person name="Flot J.-F."/>
            <person name="Tambutte S."/>
            <person name="Allemand D."/>
            <person name="Aranda M."/>
        </authorList>
    </citation>
    <scope>NUCLEOTIDE SEQUENCE [LARGE SCALE GENOMIC DNA]</scope>
</reference>
<dbReference type="InterPro" id="IPR049883">
    <property type="entry name" value="NOTCH1_EGF-like"/>
</dbReference>
<dbReference type="FunFam" id="2.120.10.30:FF:000241">
    <property type="entry name" value="Low-density lipoprotein receptor-related protein 6"/>
    <property type="match status" value="1"/>
</dbReference>
<evidence type="ECO:0000313" key="25">
    <source>
        <dbReference type="Proteomes" id="UP000225706"/>
    </source>
</evidence>
<dbReference type="SUPFAM" id="SSF49785">
    <property type="entry name" value="Galactose-binding domain-like"/>
    <property type="match status" value="1"/>
</dbReference>
<dbReference type="PROSITE" id="PS50022">
    <property type="entry name" value="FA58C_3"/>
    <property type="match status" value="1"/>
</dbReference>
<feature type="domain" description="EGF-like" evidence="20">
    <location>
        <begin position="655"/>
        <end position="695"/>
    </location>
</feature>
<feature type="domain" description="EGF-like" evidence="20">
    <location>
        <begin position="848"/>
        <end position="886"/>
    </location>
</feature>
<dbReference type="GO" id="GO:0005604">
    <property type="term" value="C:basement membrane"/>
    <property type="evidence" value="ECO:0007669"/>
    <property type="project" value="UniProtKB-SubCell"/>
</dbReference>
<keyword evidence="4" id="KW-0272">Extracellular matrix</keyword>
<dbReference type="PANTHER" id="PTHR24039:SF53">
    <property type="entry name" value="EGF-LIKE DOMAIN-CONTAINING PROTEIN"/>
    <property type="match status" value="1"/>
</dbReference>
<keyword evidence="9" id="KW-0106">Calcium</keyword>
<feature type="domain" description="EGF-like" evidence="20">
    <location>
        <begin position="1506"/>
        <end position="1544"/>
    </location>
</feature>
<feature type="domain" description="EGF-like" evidence="20">
    <location>
        <begin position="1383"/>
        <end position="1423"/>
    </location>
</feature>
<evidence type="ECO:0000259" key="22">
    <source>
        <dbReference type="PROSITE" id="PS51212"/>
    </source>
</evidence>
<dbReference type="InterPro" id="IPR009030">
    <property type="entry name" value="Growth_fac_rcpt_cys_sf"/>
</dbReference>
<name>A0A2B4S7D3_STYPI</name>
<dbReference type="Gene3D" id="2.10.25.10">
    <property type="entry name" value="Laminin"/>
    <property type="match status" value="32"/>
</dbReference>
<evidence type="ECO:0000256" key="15">
    <source>
        <dbReference type="ARBA" id="ARBA00023180"/>
    </source>
</evidence>
<dbReference type="Pfam" id="PF00754">
    <property type="entry name" value="F5_F8_type_C"/>
    <property type="match status" value="1"/>
</dbReference>
<feature type="disulfide bond" evidence="16">
    <location>
        <begin position="1228"/>
        <end position="1245"/>
    </location>
</feature>
<feature type="domain" description="EGF-like" evidence="20">
    <location>
        <begin position="1219"/>
        <end position="1259"/>
    </location>
</feature>
<dbReference type="PROSITE" id="PS00010">
    <property type="entry name" value="ASX_HYDROXYL"/>
    <property type="match status" value="15"/>
</dbReference>
<dbReference type="PROSITE" id="PS01187">
    <property type="entry name" value="EGF_CA"/>
    <property type="match status" value="11"/>
</dbReference>
<feature type="domain" description="EGF-like" evidence="20">
    <location>
        <begin position="1792"/>
        <end position="1830"/>
    </location>
</feature>
<dbReference type="SMART" id="SM00179">
    <property type="entry name" value="EGF_CA"/>
    <property type="match status" value="18"/>
</dbReference>
<protein>
    <submittedName>
        <fullName evidence="24">Nidogen-1</fullName>
    </submittedName>
</protein>
<keyword evidence="15" id="KW-0325">Glycoprotein</keyword>
<dbReference type="PROSITE" id="PS51120">
    <property type="entry name" value="LDLRB"/>
    <property type="match status" value="3"/>
</dbReference>
<dbReference type="SMART" id="SM00286">
    <property type="entry name" value="PTI"/>
    <property type="match status" value="9"/>
</dbReference>
<dbReference type="CDD" id="cd00054">
    <property type="entry name" value="EGF_CA"/>
    <property type="match status" value="15"/>
</dbReference>
<feature type="domain" description="EGF-like" evidence="20">
    <location>
        <begin position="933"/>
        <end position="971"/>
    </location>
</feature>
<keyword evidence="6" id="KW-0812">Transmembrane</keyword>
<dbReference type="Gene3D" id="2.120.10.30">
    <property type="entry name" value="TolB, C-terminal domain"/>
    <property type="match status" value="1"/>
</dbReference>
<evidence type="ECO:0000256" key="18">
    <source>
        <dbReference type="SAM" id="SignalP"/>
    </source>
</evidence>
<feature type="domain" description="EGF-like" evidence="20">
    <location>
        <begin position="1630"/>
        <end position="1670"/>
    </location>
</feature>
<dbReference type="PROSITE" id="PS00022">
    <property type="entry name" value="EGF_1"/>
    <property type="match status" value="1"/>
</dbReference>
<dbReference type="Pfam" id="PF12661">
    <property type="entry name" value="hEGF"/>
    <property type="match status" value="1"/>
</dbReference>
<feature type="domain" description="EGF-like" evidence="20">
    <location>
        <begin position="1095"/>
        <end position="1135"/>
    </location>
</feature>
<dbReference type="Pfam" id="PF07474">
    <property type="entry name" value="G2F"/>
    <property type="match status" value="1"/>
</dbReference>
<dbReference type="InterPro" id="IPR011042">
    <property type="entry name" value="6-blade_b-propeller_TolB-like"/>
</dbReference>
<organism evidence="24 25">
    <name type="scientific">Stylophora pistillata</name>
    <name type="common">Smooth cauliflower coral</name>
    <dbReference type="NCBI Taxonomy" id="50429"/>
    <lineage>
        <taxon>Eukaryota</taxon>
        <taxon>Metazoa</taxon>
        <taxon>Cnidaria</taxon>
        <taxon>Anthozoa</taxon>
        <taxon>Hexacorallia</taxon>
        <taxon>Scleractinia</taxon>
        <taxon>Astrocoeniina</taxon>
        <taxon>Pocilloporidae</taxon>
        <taxon>Stylophora</taxon>
    </lineage>
</organism>
<feature type="disulfide bond" evidence="16">
    <location>
        <begin position="2097"/>
        <end position="2106"/>
    </location>
</feature>
<feature type="domain" description="EGF-like" evidence="20">
    <location>
        <begin position="1137"/>
        <end position="1176"/>
    </location>
</feature>
<evidence type="ECO:0000256" key="16">
    <source>
        <dbReference type="PROSITE-ProRule" id="PRU00076"/>
    </source>
</evidence>
<feature type="domain" description="EGF-like" evidence="20">
    <location>
        <begin position="974"/>
        <end position="1014"/>
    </location>
</feature>
<evidence type="ECO:0000256" key="4">
    <source>
        <dbReference type="ARBA" id="ARBA00022530"/>
    </source>
</evidence>
<evidence type="ECO:0000256" key="1">
    <source>
        <dbReference type="ARBA" id="ARBA00004302"/>
    </source>
</evidence>
<dbReference type="FunFam" id="2.10.25.10:FF:000506">
    <property type="entry name" value="Adhesion G protein-coupled receptor E1"/>
    <property type="match status" value="1"/>
</dbReference>
<keyword evidence="3" id="KW-0964">Secreted</keyword>
<dbReference type="InterPro" id="IPR000033">
    <property type="entry name" value="LDLR_classB_rpt"/>
</dbReference>
<evidence type="ECO:0000256" key="8">
    <source>
        <dbReference type="ARBA" id="ARBA00022737"/>
    </source>
</evidence>
<feature type="disulfide bond" evidence="16">
    <location>
        <begin position="1515"/>
        <end position="1532"/>
    </location>
</feature>
<dbReference type="InterPro" id="IPR003645">
    <property type="entry name" value="Fol_N"/>
</dbReference>
<feature type="domain" description="EGF-like" evidence="20">
    <location>
        <begin position="1833"/>
        <end position="1872"/>
    </location>
</feature>
<sequence length="2545" mass="277396">MLSITLLLHLLACASSVPLEDFFPFGEGTGDVKIPDRKHMFGDVFNLYSTYSFYNQDYNDLRVYTDGIITLGKHTFSEERHRRYPFPPSTPSIAVFYSPVALVDSSAIFFRQTRNETILKKASKYVRSSFINNEGFLAKGVVISTWKDVVQRSADGKLTNQTNTFQVVLITDEINTFSVFNYKDDGLQWIKGYHVRYQGKRYRDAQVGFSAGDLVRTYLLPGSGTEEVRFLFEKSNVQHAGQWIFKIGWKNMGTLNVDAADSYSPKNSKISRFFIPDQYFQGCFKVHGYISSRNTSQIWRGVGIRSCMILCHQRNQKYAALHDGNECACMGDKEFWGLQKLPTSSCKVRCVVNEEDFCGGKNSVSLFYAVASSILSADENSERIADIDECEDGVARCHPNAICKNIAPGFCCQCNDGYFGNGVDCVKEGTTVRLSGKFYGSVNSVEINGLTLDVIAISKDGRVYAVMRNPPPALVHFLKILTPLIDAVGWMYGVRKAKGVPNGFGVVGAKIKRSVVVTFDSGEELRITQKFMGKNPSGRLNALDTTINGSIPSIDPYSVVRMEPFKVVYRREDRGKVESIGSVAFRVGDETYGFSVQQIIEYDELKGCGHGFYSFDVESRVLLTKYDSKQKYSSVAILSNIVNASLPDAQGLQGNGNPCGLQKETCHSKAKCVSDNGVEKCRCNDGYQGDGVKCEGFQCPKCHPEAKCVKGVAVWQCKCNPGFQGDGLNCEPDGTCEGVTCSSNAKCLYTEENSRKCVCDSGYQGDGESCSPDGTCEGVTCSSNAKCLYTEENSRKCVCDSGYQGDGESCSPRDKCKGVTCGANASCDSIGNCACERGFQGDGQKCDDVNECKERPSKCHNDADCSNTVGSYTCQCKEGYRGDGFTCVKDEVVLLCNGQKCHPQAQCLSFENEFNQRCVCSNGYQGDGVRCTDVNECLDNDCDPFADCTNNEGSYTCKCKQGYSGSGKECTKDSDGGCNGNKCHLYASCEEDLDTGKKECQCRLGFIGNGVDCEGYYVGYFYFFCDSSFQPFIDVFAVKILASTSMIFIVDLDECVVLLSEEICPDNKTECRNSLGSFECLCKQGYMEVNRKCIYQNECNDTRSPCDLNANCINTNGLFECECKSGFVGDGLRCERVEGSCNGVDCDAHAQCVQPLDGPPNCACIKGWTGDGQTCADVDECQPFENLCHPLRADCINTVGSYNCRCKPGYEGDGFNCISDGTCDGVQCHANATCFKASPEQRGSCVCRDGLQGNGTHCQVANLGCGGVPCDANANCTQTSSEDQPQCICLLGWTGNGQTCFDVDECQPFLNSCHRNGECVNTEGSYLCRCRPGFQGDGRYSCVSDDTCDGTRCDANASCVFDEGRRQCVCKSGWTGDGANCFDVNECEPSKNTCHLDADCINTEGSFSCRCRRGYRGDGIACLSDGSCEGVFCDSNAECQRNSPEGRGQCTCKDGWEGDGRTCFDVNECQPFGNRCHRDAECLNNEGSYECRCRPGYKGNGFSCVSDGTCEGKICDSNAACFRKFPEARRQCQCRDGWQGDGFSCSDVNECQSSNDTGCHSKAECFNTVGSYECQCKPGYLGDGVNCTSDGSCDGVYCDPNADCEESSPDFAHQCICRKGWRGNGTICEDIDECLSPTTKCDLNADCFNSPGSYQCRCRLGYLGNGTQCKSDGTCDGVVCSQQGVCVAKIASKRAQHCVCVDGWKGDGRKCVDVDECRINSSCHQHADCLNTPGSYSCRCSPGYQGSGFECESDGTCAGEDCHVNATCQNLIQGPSCVCNIGYQGPGTSCGDVDECRTGDSECHSEADCLNSIGSYTCQCKPGYEGSGFTCKSDGTCAGVRCHPDATCEPNSPLGPVCVCKDGYQGDGRKCSDIDECSNDVDKCHPEADCANTLGSYNCSCNLGFEGDGFNCKPDGTCAGIVCAADAECLTLSNGDKVCECKGGFSGDGLSCRDIDECAQLIHKCHRKATCVNRPGTYRCRCKKGYFGDGFDCLSDGTCEGVVCDLNANCVALYESVESEKECRCKAGYTGKGIICSDINECLDKSVCPEKADCFNLAGSFMCQCLPGYKKVGKTCTKECKLCLNGGSCSENNTCHCPPGFSGQRCQWHGDASLIFSKGNSIQRMSLPPRPNGIGIIYQRSGAVHVGVDYDCVEQRVYWTEVTKGVIVRAKYDGSEMEVIVDSEKVASPEGIAVDWMGRNIYWTDSWLDAIEVAKLDGSHRRTLVSSDLVDPRAIIVDPPNGKMYWADWSRNRPKIEVANMDGTDRRILVNSPLSLPNGLTIVHSTNELCYSDAGMWAISCVNLGDLSMRKAYNPAPYPFGITNFNRTLFWTDWTLGRIQRMGMNSKFPDKPLRSFVGSNGKIFHIKAVQPCGMTAAAIKNPCADANGNCLGLCLLKSKTYTCSCPDGLHLVKAGNVTKCQDKCDSALGMESGLITDKQLAAHSAWNGNHARYGASRARLHLKEWPQGWNAQQFDLSPWLQIDLDTVRTVTAAATQGYGEEKEKQWVKTYELMTSVDGERWTVYREGGRKRSPVTVTLYHTEKTV</sequence>
<feature type="domain" description="EGF-like" evidence="20">
    <location>
        <begin position="1177"/>
        <end position="1216"/>
    </location>
</feature>
<gene>
    <name evidence="24" type="primary">NID1</name>
    <name evidence="24" type="ORF">AWC38_SpisGene9526</name>
</gene>
<feature type="domain" description="EGF-like" evidence="20">
    <location>
        <begin position="1873"/>
        <end position="1911"/>
    </location>
</feature>
<feature type="domain" description="EGF-like" evidence="20">
    <location>
        <begin position="1261"/>
        <end position="1301"/>
    </location>
</feature>
<feature type="disulfide bond" evidence="16">
    <location>
        <begin position="1598"/>
        <end position="1615"/>
    </location>
</feature>
<dbReference type="InterPro" id="IPR006605">
    <property type="entry name" value="G2_nidogen/fibulin_G2F"/>
</dbReference>
<dbReference type="Pfam" id="PF00058">
    <property type="entry name" value="Ldl_recept_b"/>
    <property type="match status" value="3"/>
</dbReference>
<feature type="domain" description="EGF-like" evidence="20">
    <location>
        <begin position="1589"/>
        <end position="1629"/>
    </location>
</feature>
<evidence type="ECO:0000259" key="19">
    <source>
        <dbReference type="PROSITE" id="PS50022"/>
    </source>
</evidence>
<feature type="domain" description="EGF-like" evidence="20">
    <location>
        <begin position="772"/>
        <end position="811"/>
    </location>
</feature>
<comment type="subcellular location">
    <subcellularLocation>
        <location evidence="2">Membrane</location>
        <topology evidence="2">Single-pass type I membrane protein</topology>
    </subcellularLocation>
    <subcellularLocation>
        <location evidence="1">Secreted</location>
        <location evidence="1">Extracellular space</location>
        <location evidence="1">Extracellular matrix</location>
        <location evidence="1">Basement membrane</location>
    </subcellularLocation>
</comment>
<keyword evidence="8" id="KW-0677">Repeat</keyword>
<keyword evidence="5 16" id="KW-0245">EGF-like domain</keyword>
<feature type="repeat" description="LDL-receptor class B" evidence="17">
    <location>
        <begin position="2242"/>
        <end position="2286"/>
    </location>
</feature>
<dbReference type="InterPro" id="IPR024731">
    <property type="entry name" value="NELL2-like_EGF"/>
</dbReference>
<keyword evidence="11" id="KW-0130">Cell adhesion</keyword>